<dbReference type="RefSeq" id="WP_350271760.1">
    <property type="nucleotide sequence ID" value="NZ_AP027733.1"/>
</dbReference>
<dbReference type="Proteomes" id="UP001321486">
    <property type="component" value="Plasmid pNBRC108728a"/>
</dbReference>
<dbReference type="InterPro" id="IPR011010">
    <property type="entry name" value="DNA_brk_join_enz"/>
</dbReference>
<evidence type="ECO:0000259" key="2">
    <source>
        <dbReference type="PROSITE" id="PS51898"/>
    </source>
</evidence>
<geneLocation type="plasmid" evidence="3 4">
    <name>pNBRC108728a</name>
</geneLocation>
<dbReference type="InterPro" id="IPR002104">
    <property type="entry name" value="Integrase_catalytic"/>
</dbReference>
<dbReference type="CDD" id="cd00799">
    <property type="entry name" value="INT_Cre_C"/>
    <property type="match status" value="1"/>
</dbReference>
<gene>
    <name evidence="3" type="ORF">GCM10025867_47950</name>
</gene>
<dbReference type="InterPro" id="IPR013762">
    <property type="entry name" value="Integrase-like_cat_sf"/>
</dbReference>
<protein>
    <recommendedName>
        <fullName evidence="2">Tyr recombinase domain-containing protein</fullName>
    </recommendedName>
</protein>
<evidence type="ECO:0000256" key="1">
    <source>
        <dbReference type="ARBA" id="ARBA00023172"/>
    </source>
</evidence>
<evidence type="ECO:0000313" key="3">
    <source>
        <dbReference type="EMBL" id="BDZ52554.1"/>
    </source>
</evidence>
<feature type="domain" description="Tyr recombinase" evidence="2">
    <location>
        <begin position="1"/>
        <end position="202"/>
    </location>
</feature>
<proteinExistence type="predicted"/>
<organism evidence="3 4">
    <name type="scientific">Frondihabitans sucicola</name>
    <dbReference type="NCBI Taxonomy" id="1268041"/>
    <lineage>
        <taxon>Bacteria</taxon>
        <taxon>Bacillati</taxon>
        <taxon>Actinomycetota</taxon>
        <taxon>Actinomycetes</taxon>
        <taxon>Micrococcales</taxon>
        <taxon>Microbacteriaceae</taxon>
        <taxon>Frondihabitans</taxon>
    </lineage>
</organism>
<keyword evidence="3" id="KW-0614">Plasmid</keyword>
<sequence length="205" mass="22078">MALLIFGFAGAFRRAEMAALTFGDVYLHEEDGLHIRVRSSKTDQEGRGEVLALPYGQNSATCAPCAFRRWERIVMAQAEGRSSVMAALRAQSISIHVCRELRGATPPRNEPLFRSMAKTGTIRSSAMSGSAIAAVVKERAAAAGLVSDFFSGHSLRAGFITQALRSGASAHEIMRQSRHVNPATIETYARENAPLRGNAATKVGM</sequence>
<dbReference type="SUPFAM" id="SSF56349">
    <property type="entry name" value="DNA breaking-rejoining enzymes"/>
    <property type="match status" value="1"/>
</dbReference>
<dbReference type="PROSITE" id="PS51898">
    <property type="entry name" value="TYR_RECOMBINASE"/>
    <property type="match status" value="1"/>
</dbReference>
<reference evidence="4" key="1">
    <citation type="journal article" date="2019" name="Int. J. Syst. Evol. Microbiol.">
        <title>The Global Catalogue of Microorganisms (GCM) 10K type strain sequencing project: providing services to taxonomists for standard genome sequencing and annotation.</title>
        <authorList>
            <consortium name="The Broad Institute Genomics Platform"/>
            <consortium name="The Broad Institute Genome Sequencing Center for Infectious Disease"/>
            <person name="Wu L."/>
            <person name="Ma J."/>
        </authorList>
    </citation>
    <scope>NUCLEOTIDE SEQUENCE [LARGE SCALE GENOMIC DNA]</scope>
    <source>
        <strain evidence="4">NBRC 108728</strain>
    </source>
</reference>
<evidence type="ECO:0000313" key="4">
    <source>
        <dbReference type="Proteomes" id="UP001321486"/>
    </source>
</evidence>
<name>A0ABN6Y649_9MICO</name>
<dbReference type="Pfam" id="PF00589">
    <property type="entry name" value="Phage_integrase"/>
    <property type="match status" value="1"/>
</dbReference>
<dbReference type="InterPro" id="IPR052925">
    <property type="entry name" value="Phage_Integrase-like_Recomb"/>
</dbReference>
<dbReference type="PANTHER" id="PTHR34605">
    <property type="entry name" value="PHAGE_INTEGRASE DOMAIN-CONTAINING PROTEIN"/>
    <property type="match status" value="1"/>
</dbReference>
<dbReference type="Gene3D" id="1.10.443.10">
    <property type="entry name" value="Intergrase catalytic core"/>
    <property type="match status" value="1"/>
</dbReference>
<keyword evidence="4" id="KW-1185">Reference proteome</keyword>
<dbReference type="PANTHER" id="PTHR34605:SF3">
    <property type="entry name" value="P CELL-TYPE AGGLUTINATION PROTEIN MAP4-LIKE-RELATED"/>
    <property type="match status" value="1"/>
</dbReference>
<keyword evidence="1" id="KW-0233">DNA recombination</keyword>
<dbReference type="EMBL" id="AP027733">
    <property type="protein sequence ID" value="BDZ52554.1"/>
    <property type="molecule type" value="Genomic_DNA"/>
</dbReference>
<accession>A0ABN6Y649</accession>